<dbReference type="EMBL" id="JBHSUC010000016">
    <property type="protein sequence ID" value="MFC6362876.1"/>
    <property type="molecule type" value="Genomic_DNA"/>
</dbReference>
<keyword evidence="7" id="KW-0645">Protease</keyword>
<dbReference type="InterPro" id="IPR057393">
    <property type="entry name" value="PIC_HAP1_IgA0_b-sol2"/>
</dbReference>
<keyword evidence="6" id="KW-0964">Secreted</keyword>
<dbReference type="Pfam" id="PF24078">
    <property type="entry name" value="Beta-sol_PIC_HAP1_IgA0_2nd"/>
    <property type="match status" value="1"/>
</dbReference>
<dbReference type="Gene3D" id="2.40.10.120">
    <property type="match status" value="1"/>
</dbReference>
<name>A0ABW1VQQ7_9GAMM</name>
<dbReference type="InterPro" id="IPR050909">
    <property type="entry name" value="Bact_Autotransporter_VF"/>
</dbReference>
<dbReference type="InterPro" id="IPR005546">
    <property type="entry name" value="Autotransporte_beta"/>
</dbReference>
<evidence type="ECO:0000256" key="7">
    <source>
        <dbReference type="ARBA" id="ARBA00022670"/>
    </source>
</evidence>
<dbReference type="Proteomes" id="UP001596215">
    <property type="component" value="Unassembled WGS sequence"/>
</dbReference>
<keyword evidence="12" id="KW-0720">Serine protease</keyword>
<accession>A0ABW1VQQ7</accession>
<keyword evidence="9 18" id="KW-0732">Signal</keyword>
<dbReference type="NCBIfam" id="TIGR02601">
    <property type="entry name" value="autotrns_rpt"/>
    <property type="match status" value="1"/>
</dbReference>
<feature type="domain" description="Peptidase S6" evidence="20">
    <location>
        <begin position="22"/>
        <end position="268"/>
    </location>
</feature>
<dbReference type="RefSeq" id="WP_343876637.1">
    <property type="nucleotide sequence ID" value="NZ_BAAAFW010000012.1"/>
</dbReference>
<evidence type="ECO:0000313" key="22">
    <source>
        <dbReference type="Proteomes" id="UP001596215"/>
    </source>
</evidence>
<evidence type="ECO:0000256" key="3">
    <source>
        <dbReference type="ARBA" id="ARBA00004571"/>
    </source>
</evidence>
<keyword evidence="8" id="KW-0812">Transmembrane</keyword>
<evidence type="ECO:0000259" key="20">
    <source>
        <dbReference type="PROSITE" id="PS51691"/>
    </source>
</evidence>
<dbReference type="InterPro" id="IPR000710">
    <property type="entry name" value="Peptidase_S6"/>
</dbReference>
<feature type="compositionally biased region" description="Pro residues" evidence="17">
    <location>
        <begin position="870"/>
        <end position="930"/>
    </location>
</feature>
<sequence length="1237" mass="132995">MKRLSVTLLCSASLVPAPGNAGIMREDVPVQEYRDFAENLGKYRPGKQNVSVLKTDGSTAGILRYPIPDFGAVNTQGYATLISPSYIVSVRHNGGYKTANFGNNANFKTKYSLINRNDDTARDFHVPRLNKVVTEAAPVPTVKGKDLAKNKDRYQWFARVGAGTQYQVDADTGGLRYLSGAYQWKSGGTMTEPTFESWRLRWYNYSPEDPRVQPLDSSPRPGDSGSPMFVYDNQEKIWKLAGVLTSISGSEPYNLRGYVLFLQDAHLAAVQQENTDPAVTDRRSAGDILWSADSIRQADTQWQWHGTDTLIPALATNEQLDASKDLQFNGEGGTIILQQSVNHGAAKLQFSNNYQVVSGPGEDARWVGGGIEVDENYTVDWQVNGQAGDVLHKIGAGTLWVHGQGANPGALNTGDGVVILDQQPDSNGKIQAFSAVTLVSGRPTVVLNSADQVSSDNIQFGYRGGNLDLNGQSLAFSEIKHNDNGARLLNNNALQASEVTLYGADYQFSGSLGSPQASGKLNLTSLSDGRLSGGASLAELAVSSGHLQLAGQQELHAGNVLYSDDWQPQTYTAETARVATDSRLTVAEHATLNATTLLSDNAGLIMQARSTLQGSVLLETDRSQLIADISPRVSTLGELSAQIDAQITGEGTLEKTGTGRLTLTGDSSNKGGIRVREGELEVRSVVSGPLNMFAETTLSGPGRLGAVSGGKNVTFYPGLHRQSENDWAVMKMASLDIPDGGQLILNSGFRGTTTDRLLIEGDLNSRAGSPLLVSVNSQGIWRNTDTNGNNHADSNEGISLVQVGGASDETRVKLAGGYVARGAWAYDLYAFAPGKSDAGERLLTGEGNQYWDYRLQNILLNSDGNTVPVAPEPAPQPDPQPVPEPAPQPDPQPVPVPAPQPDPQPVPVPAPQPDPQPVPEPAPQPDPQPVRPATTPQVPSYISLPSALGNFSSAIQEMLSDSVRVQDRAIFAYGYHSEERYHTAGDFARYGYNFTSKSNGWMLGGRWQLAVSPWQQITVGAGVSKGSLSVKPSAADGDSRTAFDTLSINSLLRWQHRAGWWLEMPAGYTRFSGTVHTGLRGGVASPKAGSWTAGLDAGKRWQSATQSITPLLGIRWQYLNIRPFSDEDQAQVRYRIQRNPDFSAGAGYRLDLGNLTAGVDLRLIHRPGGGSQAIISDGLTSSSFSAGRGGDSVQLKTRAALRLTENTTLTTGMQYQTRLQKEGIDDWNILSGLEVSF</sequence>
<evidence type="ECO:0000256" key="1">
    <source>
        <dbReference type="ARBA" id="ARBA00004241"/>
    </source>
</evidence>
<evidence type="ECO:0000256" key="16">
    <source>
        <dbReference type="ARBA" id="ARBA00023237"/>
    </source>
</evidence>
<evidence type="ECO:0000256" key="11">
    <source>
        <dbReference type="ARBA" id="ARBA00022801"/>
    </source>
</evidence>
<evidence type="ECO:0000256" key="17">
    <source>
        <dbReference type="SAM" id="MobiDB-lite"/>
    </source>
</evidence>
<keyword evidence="22" id="KW-1185">Reference proteome</keyword>
<feature type="region of interest" description="Disordered" evidence="17">
    <location>
        <begin position="864"/>
        <end position="938"/>
    </location>
</feature>
<dbReference type="SUPFAM" id="SSF103515">
    <property type="entry name" value="Autotransporter"/>
    <property type="match status" value="1"/>
</dbReference>
<dbReference type="InterPro" id="IPR036709">
    <property type="entry name" value="Autotransporte_beta_dom_sf"/>
</dbReference>
<evidence type="ECO:0000256" key="2">
    <source>
        <dbReference type="ARBA" id="ARBA00004418"/>
    </source>
</evidence>
<evidence type="ECO:0000256" key="18">
    <source>
        <dbReference type="SAM" id="SignalP"/>
    </source>
</evidence>
<evidence type="ECO:0000256" key="15">
    <source>
        <dbReference type="ARBA" id="ARBA00023145"/>
    </source>
</evidence>
<feature type="domain" description="Autotransporter" evidence="19">
    <location>
        <begin position="963"/>
        <end position="1237"/>
    </location>
</feature>
<feature type="signal peptide" evidence="18">
    <location>
        <begin position="1"/>
        <end position="21"/>
    </location>
</feature>
<keyword evidence="14" id="KW-0472">Membrane</keyword>
<dbReference type="InterPro" id="IPR011050">
    <property type="entry name" value="Pectin_lyase_fold/virulence"/>
</dbReference>
<evidence type="ECO:0000313" key="21">
    <source>
        <dbReference type="EMBL" id="MFC6362876.1"/>
    </source>
</evidence>
<evidence type="ECO:0000256" key="6">
    <source>
        <dbReference type="ARBA" id="ARBA00022525"/>
    </source>
</evidence>
<keyword evidence="13" id="KW-0843">Virulence</keyword>
<dbReference type="InterPro" id="IPR013425">
    <property type="entry name" value="Autotrns_rpt"/>
</dbReference>
<evidence type="ECO:0000256" key="9">
    <source>
        <dbReference type="ARBA" id="ARBA00022729"/>
    </source>
</evidence>
<dbReference type="SUPFAM" id="SSF51126">
    <property type="entry name" value="Pectin lyase-like"/>
    <property type="match status" value="1"/>
</dbReference>
<evidence type="ECO:0000256" key="10">
    <source>
        <dbReference type="ARBA" id="ARBA00022764"/>
    </source>
</evidence>
<organism evidence="21 22">
    <name type="scientific">Tatumella punctata</name>
    <dbReference type="NCBI Taxonomy" id="399969"/>
    <lineage>
        <taxon>Bacteria</taxon>
        <taxon>Pseudomonadati</taxon>
        <taxon>Pseudomonadota</taxon>
        <taxon>Gammaproteobacteria</taxon>
        <taxon>Enterobacterales</taxon>
        <taxon>Erwiniaceae</taxon>
        <taxon>Tatumella</taxon>
    </lineage>
</organism>
<dbReference type="InterPro" id="IPR012332">
    <property type="entry name" value="Autotransporter_pectin_lyase_C"/>
</dbReference>
<dbReference type="Pfam" id="PF02395">
    <property type="entry name" value="Peptidase_S6"/>
    <property type="match status" value="1"/>
</dbReference>
<dbReference type="PROSITE" id="PS51691">
    <property type="entry name" value="PEPTIDASE_S6"/>
    <property type="match status" value="1"/>
</dbReference>
<keyword evidence="10" id="KW-0574">Periplasm</keyword>
<dbReference type="Gene3D" id="2.160.20.20">
    <property type="match status" value="1"/>
</dbReference>
<keyword evidence="5" id="KW-1134">Transmembrane beta strand</keyword>
<evidence type="ECO:0000256" key="8">
    <source>
        <dbReference type="ARBA" id="ARBA00022692"/>
    </source>
</evidence>
<feature type="chain" id="PRO_5046557544" evidence="18">
    <location>
        <begin position="22"/>
        <end position="1237"/>
    </location>
</feature>
<dbReference type="InterPro" id="IPR030396">
    <property type="entry name" value="Peptidase_S6_dom"/>
</dbReference>
<comment type="caution">
    <text evidence="21">The sequence shown here is derived from an EMBL/GenBank/DDBJ whole genome shotgun (WGS) entry which is preliminary data.</text>
</comment>
<protein>
    <submittedName>
        <fullName evidence="21">S6 family peptidase</fullName>
    </submittedName>
</protein>
<evidence type="ECO:0000256" key="14">
    <source>
        <dbReference type="ARBA" id="ARBA00023136"/>
    </source>
</evidence>
<proteinExistence type="predicted"/>
<dbReference type="PANTHER" id="PTHR12338:SF9">
    <property type="entry name" value="IMMUNOGLOBULIN A1 PROTEASE AUTOTRANSPORTER"/>
    <property type="match status" value="1"/>
</dbReference>
<keyword evidence="16" id="KW-0998">Cell outer membrane</keyword>
<evidence type="ECO:0000259" key="19">
    <source>
        <dbReference type="PROSITE" id="PS51208"/>
    </source>
</evidence>
<dbReference type="PANTHER" id="PTHR12338">
    <property type="entry name" value="AUTOTRANSPORTER"/>
    <property type="match status" value="1"/>
</dbReference>
<dbReference type="PROSITE" id="PS51208">
    <property type="entry name" value="AUTOTRANSPORTER"/>
    <property type="match status" value="1"/>
</dbReference>
<reference evidence="22" key="1">
    <citation type="journal article" date="2019" name="Int. J. Syst. Evol. Microbiol.">
        <title>The Global Catalogue of Microorganisms (GCM) 10K type strain sequencing project: providing services to taxonomists for standard genome sequencing and annotation.</title>
        <authorList>
            <consortium name="The Broad Institute Genomics Platform"/>
            <consortium name="The Broad Institute Genome Sequencing Center for Infectious Disease"/>
            <person name="Wu L."/>
            <person name="Ma J."/>
        </authorList>
    </citation>
    <scope>NUCLEOTIDE SEQUENCE [LARGE SCALE GENOMIC DNA]</scope>
    <source>
        <strain evidence="22">CGMCC 4.1530</strain>
    </source>
</reference>
<evidence type="ECO:0000256" key="4">
    <source>
        <dbReference type="ARBA" id="ARBA00004613"/>
    </source>
</evidence>
<comment type="subcellular location">
    <subcellularLocation>
        <location evidence="3">Cell outer membrane</location>
        <topology evidence="3">Multi-pass membrane protein</topology>
    </subcellularLocation>
    <subcellularLocation>
        <location evidence="1">Cell surface</location>
    </subcellularLocation>
    <subcellularLocation>
        <location evidence="2">Periplasm</location>
    </subcellularLocation>
    <subcellularLocation>
        <location evidence="4">Secreted</location>
    </subcellularLocation>
</comment>
<gene>
    <name evidence="21" type="ORF">ACFP73_12360</name>
</gene>
<evidence type="ECO:0000256" key="5">
    <source>
        <dbReference type="ARBA" id="ARBA00022452"/>
    </source>
</evidence>
<dbReference type="SMART" id="SM00869">
    <property type="entry name" value="Autotransporter"/>
    <property type="match status" value="1"/>
</dbReference>
<evidence type="ECO:0000256" key="13">
    <source>
        <dbReference type="ARBA" id="ARBA00023026"/>
    </source>
</evidence>
<evidence type="ECO:0000256" key="12">
    <source>
        <dbReference type="ARBA" id="ARBA00022825"/>
    </source>
</evidence>
<keyword evidence="15" id="KW-0865">Zymogen</keyword>
<keyword evidence="11" id="KW-0378">Hydrolase</keyword>
<dbReference type="PRINTS" id="PR00921">
    <property type="entry name" value="IGASERPTASE"/>
</dbReference>